<dbReference type="Gramene" id="A01p26330.2_BraZ1">
    <property type="protein sequence ID" value="A01p26330.2_BraZ1.CDS.1"/>
    <property type="gene ID" value="A01g26330.2_BraZ1"/>
</dbReference>
<evidence type="ECO:0000313" key="2">
    <source>
        <dbReference type="Proteomes" id="UP000694005"/>
    </source>
</evidence>
<name>A0A8D9GXB4_BRACM</name>
<gene>
    <name evidence="1" type="ORF">BRAPAZ1V2_A01P26330.2</name>
</gene>
<dbReference type="AlphaFoldDB" id="A0A8D9GXB4"/>
<reference evidence="1 2" key="1">
    <citation type="submission" date="2021-07" db="EMBL/GenBank/DDBJ databases">
        <authorList>
            <consortium name="Genoscope - CEA"/>
            <person name="William W."/>
        </authorList>
    </citation>
    <scope>NUCLEOTIDE SEQUENCE [LARGE SCALE GENOMIC DNA]</scope>
</reference>
<proteinExistence type="predicted"/>
<organism evidence="1 2">
    <name type="scientific">Brassica campestris</name>
    <name type="common">Field mustard</name>
    <dbReference type="NCBI Taxonomy" id="3711"/>
    <lineage>
        <taxon>Eukaryota</taxon>
        <taxon>Viridiplantae</taxon>
        <taxon>Streptophyta</taxon>
        <taxon>Embryophyta</taxon>
        <taxon>Tracheophyta</taxon>
        <taxon>Spermatophyta</taxon>
        <taxon>Magnoliopsida</taxon>
        <taxon>eudicotyledons</taxon>
        <taxon>Gunneridae</taxon>
        <taxon>Pentapetalae</taxon>
        <taxon>rosids</taxon>
        <taxon>malvids</taxon>
        <taxon>Brassicales</taxon>
        <taxon>Brassicaceae</taxon>
        <taxon>Brassiceae</taxon>
        <taxon>Brassica</taxon>
    </lineage>
</organism>
<sequence>MSTSNPTSIDSQFAISTFPRSKSRSSSSKIDSLYEIEYVPGDQLPETTLPFVNPYEYFSKKPSAFSVKGVYDLIKPSSSHKVMEYVQSNKFSSCQVPATEEEQFISLRQRRIA</sequence>
<dbReference type="EMBL" id="LS974617">
    <property type="protein sequence ID" value="CAG7888557.1"/>
    <property type="molecule type" value="Genomic_DNA"/>
</dbReference>
<accession>A0A8D9GXB4</accession>
<dbReference type="Proteomes" id="UP000694005">
    <property type="component" value="Chromosome A01"/>
</dbReference>
<evidence type="ECO:0000313" key="1">
    <source>
        <dbReference type="EMBL" id="CAG7888557.1"/>
    </source>
</evidence>
<protein>
    <submittedName>
        <fullName evidence="1">Uncharacterized protein</fullName>
    </submittedName>
</protein>